<dbReference type="SUPFAM" id="SSF56059">
    <property type="entry name" value="Glutathione synthetase ATP-binding domain-like"/>
    <property type="match status" value="1"/>
</dbReference>
<dbReference type="GO" id="GO:0046872">
    <property type="term" value="F:metal ion binding"/>
    <property type="evidence" value="ECO:0007669"/>
    <property type="project" value="InterPro"/>
</dbReference>
<dbReference type="PANTHER" id="PTHR43055">
    <property type="entry name" value="FORMATE-DEPENDENT PHOSPHORIBOSYLGLYCINAMIDE FORMYLTRANSFERASE"/>
    <property type="match status" value="1"/>
</dbReference>
<dbReference type="Proteomes" id="UP000309454">
    <property type="component" value="Unassembled WGS sequence"/>
</dbReference>
<dbReference type="Gene3D" id="3.30.470.20">
    <property type="entry name" value="ATP-grasp fold, B domain"/>
    <property type="match status" value="1"/>
</dbReference>
<keyword evidence="1" id="KW-0436">Ligase</keyword>
<dbReference type="InterPro" id="IPR003806">
    <property type="entry name" value="ATP-grasp_PylC-type"/>
</dbReference>
<dbReference type="Pfam" id="PF21360">
    <property type="entry name" value="PylC-like_N"/>
    <property type="match status" value="1"/>
</dbReference>
<keyword evidence="7" id="KW-1185">Reference proteome</keyword>
<dbReference type="GO" id="GO:0016874">
    <property type="term" value="F:ligase activity"/>
    <property type="evidence" value="ECO:0007669"/>
    <property type="project" value="UniProtKB-KW"/>
</dbReference>
<dbReference type="Pfam" id="PF02655">
    <property type="entry name" value="ATP-grasp_3"/>
    <property type="match status" value="1"/>
</dbReference>
<comment type="caution">
    <text evidence="6">The sequence shown here is derived from an EMBL/GenBank/DDBJ whole genome shotgun (WGS) entry which is preliminary data.</text>
</comment>
<evidence type="ECO:0000256" key="3">
    <source>
        <dbReference type="ARBA" id="ARBA00022840"/>
    </source>
</evidence>
<accession>A0A4T9T924</accession>
<dbReference type="PROSITE" id="PS50975">
    <property type="entry name" value="ATP_GRASP"/>
    <property type="match status" value="1"/>
</dbReference>
<evidence type="ECO:0000259" key="5">
    <source>
        <dbReference type="PROSITE" id="PS50975"/>
    </source>
</evidence>
<dbReference type="EMBL" id="SSTM01000002">
    <property type="protein sequence ID" value="TJW11351.1"/>
    <property type="molecule type" value="Genomic_DNA"/>
</dbReference>
<gene>
    <name evidence="6" type="ORF">E5982_03860</name>
</gene>
<reference evidence="6 7" key="1">
    <citation type="submission" date="2019-04" db="EMBL/GenBank/DDBJ databases">
        <title>Microbes associate with the intestines of laboratory mice.</title>
        <authorList>
            <person name="Navarre W."/>
            <person name="Wong E."/>
            <person name="Huang K.C."/>
            <person name="Tropini C."/>
            <person name="Ng K."/>
            <person name="Yu B."/>
        </authorList>
    </citation>
    <scope>NUCLEOTIDE SEQUENCE [LARGE SCALE GENOMIC DNA]</scope>
    <source>
        <strain evidence="6 7">NM48_B13</strain>
    </source>
</reference>
<dbReference type="InterPro" id="IPR013815">
    <property type="entry name" value="ATP_grasp_subdomain_1"/>
</dbReference>
<sequence length="322" mass="34914">MNFLFCSAGRRCELLKDLRKSMGNAVKIVAADASEYAPALYFADKRYVVPGIDSPEYIPTLLRICREESIDAITTCIDPEIPILAKHRACFEDLGVMVLCPAETTAALCLDKYEFSKKLSELGLPCVPTYGSLEEVLSEIDAGRCSFPVFVKPRGGSGSVGARKVENGDALALAFAADPTLIAQPYLGDALDLDADVYVDTVSRQAVSAFSKKKLSTTIGGANKTVSFKDQALLELIKRLSSSMEFCGPMDVDFFKVGDEYLVSEVNPRFGGAYIHAFGAGVDFFKLIANNVAGVANSPEFMNYDEGVYMLMYDSAVIGKLE</sequence>
<dbReference type="Gene3D" id="3.40.50.20">
    <property type="match status" value="1"/>
</dbReference>
<dbReference type="PANTHER" id="PTHR43055:SF1">
    <property type="entry name" value="FORMATE-DEPENDENT PHOSPHORIBOSYLGLYCINAMIDE FORMYLTRANSFERASE"/>
    <property type="match status" value="1"/>
</dbReference>
<dbReference type="Gene3D" id="3.30.1490.20">
    <property type="entry name" value="ATP-grasp fold, A domain"/>
    <property type="match status" value="1"/>
</dbReference>
<dbReference type="GO" id="GO:0005524">
    <property type="term" value="F:ATP binding"/>
    <property type="evidence" value="ECO:0007669"/>
    <property type="project" value="UniProtKB-UniRule"/>
</dbReference>
<dbReference type="RefSeq" id="WP_136845515.1">
    <property type="nucleotide sequence ID" value="NZ_CANSOV010000003.1"/>
</dbReference>
<keyword evidence="3 4" id="KW-0067">ATP-binding</keyword>
<keyword evidence="2 4" id="KW-0547">Nucleotide-binding</keyword>
<organism evidence="6 7">
    <name type="scientific">Parvibacter caecicola</name>
    <dbReference type="NCBI Taxonomy" id="747645"/>
    <lineage>
        <taxon>Bacteria</taxon>
        <taxon>Bacillati</taxon>
        <taxon>Actinomycetota</taxon>
        <taxon>Coriobacteriia</taxon>
        <taxon>Coriobacteriales</taxon>
        <taxon>Coriobacteriaceae</taxon>
        <taxon>Parvibacter</taxon>
    </lineage>
</organism>
<evidence type="ECO:0000256" key="1">
    <source>
        <dbReference type="ARBA" id="ARBA00022598"/>
    </source>
</evidence>
<evidence type="ECO:0000256" key="2">
    <source>
        <dbReference type="ARBA" id="ARBA00022741"/>
    </source>
</evidence>
<feature type="domain" description="ATP-grasp" evidence="5">
    <location>
        <begin position="116"/>
        <end position="293"/>
    </location>
</feature>
<name>A0A4T9T924_9ACTN</name>
<dbReference type="GO" id="GO:0005829">
    <property type="term" value="C:cytosol"/>
    <property type="evidence" value="ECO:0007669"/>
    <property type="project" value="TreeGrafter"/>
</dbReference>
<dbReference type="NCBIfam" id="NF009406">
    <property type="entry name" value="PRK12767.1-5"/>
    <property type="match status" value="1"/>
</dbReference>
<dbReference type="InterPro" id="IPR011761">
    <property type="entry name" value="ATP-grasp"/>
</dbReference>
<evidence type="ECO:0000313" key="6">
    <source>
        <dbReference type="EMBL" id="TJW11351.1"/>
    </source>
</evidence>
<proteinExistence type="predicted"/>
<dbReference type="InterPro" id="IPR048764">
    <property type="entry name" value="PylC_N"/>
</dbReference>
<evidence type="ECO:0000256" key="4">
    <source>
        <dbReference type="PROSITE-ProRule" id="PRU00409"/>
    </source>
</evidence>
<dbReference type="OrthoDB" id="24041at2"/>
<dbReference type="AlphaFoldDB" id="A0A4T9T924"/>
<evidence type="ECO:0000313" key="7">
    <source>
        <dbReference type="Proteomes" id="UP000309454"/>
    </source>
</evidence>
<protein>
    <submittedName>
        <fullName evidence="6">ATP-grasp domain-containing protein</fullName>
    </submittedName>
</protein>